<gene>
    <name evidence="4 6" type="primary">rplQ</name>
    <name evidence="6" type="ORF">MM35RIKEN_19290</name>
</gene>
<dbReference type="HAMAP" id="MF_01368">
    <property type="entry name" value="Ribosomal_bL17"/>
    <property type="match status" value="1"/>
</dbReference>
<dbReference type="GO" id="GO:0003735">
    <property type="term" value="F:structural constituent of ribosome"/>
    <property type="evidence" value="ECO:0007669"/>
    <property type="project" value="InterPro"/>
</dbReference>
<dbReference type="Gene3D" id="3.90.1030.10">
    <property type="entry name" value="Ribosomal protein L17"/>
    <property type="match status" value="1"/>
</dbReference>
<geneLocation type="plasmid" evidence="6 7">
    <name>pMM35_01</name>
</geneLocation>
<dbReference type="Pfam" id="PF01196">
    <property type="entry name" value="Ribosomal_L17"/>
    <property type="match status" value="1"/>
</dbReference>
<dbReference type="GO" id="GO:0006412">
    <property type="term" value="P:translation"/>
    <property type="evidence" value="ECO:0007669"/>
    <property type="project" value="UniProtKB-UniRule"/>
</dbReference>
<evidence type="ECO:0000313" key="6">
    <source>
        <dbReference type="EMBL" id="BCK79737.1"/>
    </source>
</evidence>
<dbReference type="NCBIfam" id="TIGR00059">
    <property type="entry name" value="L17"/>
    <property type="match status" value="1"/>
</dbReference>
<evidence type="ECO:0000256" key="2">
    <source>
        <dbReference type="ARBA" id="ARBA00022980"/>
    </source>
</evidence>
<keyword evidence="6" id="KW-0614">Plasmid</keyword>
<proteinExistence type="inferred from homology"/>
<protein>
    <recommendedName>
        <fullName evidence="4">Large ribosomal subunit protein bL17</fullName>
    </recommendedName>
</protein>
<dbReference type="SUPFAM" id="SSF64263">
    <property type="entry name" value="Prokaryotic ribosomal protein L17"/>
    <property type="match status" value="1"/>
</dbReference>
<dbReference type="InterPro" id="IPR000456">
    <property type="entry name" value="Ribosomal_bL17"/>
</dbReference>
<dbReference type="Proteomes" id="UP000681343">
    <property type="component" value="Plasmid pMM35_01"/>
</dbReference>
<organism evidence="6 7">
    <name type="scientific">Vescimonas fastidiosa</name>
    <dbReference type="NCBI Taxonomy" id="2714353"/>
    <lineage>
        <taxon>Bacteria</taxon>
        <taxon>Bacillati</taxon>
        <taxon>Bacillota</taxon>
        <taxon>Clostridia</taxon>
        <taxon>Eubacteriales</taxon>
        <taxon>Oscillospiraceae</taxon>
        <taxon>Vescimonas</taxon>
    </lineage>
</organism>
<keyword evidence="7" id="KW-1185">Reference proteome</keyword>
<accession>A0A810Q0A0</accession>
<keyword evidence="2 4" id="KW-0689">Ribosomal protein</keyword>
<dbReference type="AlphaFoldDB" id="A0A810Q0A0"/>
<dbReference type="PANTHER" id="PTHR14413:SF16">
    <property type="entry name" value="LARGE RIBOSOMAL SUBUNIT PROTEIN BL17M"/>
    <property type="match status" value="1"/>
</dbReference>
<name>A0A810Q0A0_9FIRM</name>
<evidence type="ECO:0000313" key="7">
    <source>
        <dbReference type="Proteomes" id="UP000681343"/>
    </source>
</evidence>
<dbReference type="PANTHER" id="PTHR14413">
    <property type="entry name" value="RIBOSOMAL PROTEIN L17"/>
    <property type="match status" value="1"/>
</dbReference>
<dbReference type="InterPro" id="IPR036373">
    <property type="entry name" value="Ribosomal_bL17_sf"/>
</dbReference>
<dbReference type="RefSeq" id="WP_212821498.1">
    <property type="nucleotide sequence ID" value="NZ_AP023416.1"/>
</dbReference>
<comment type="subunit">
    <text evidence="4">Part of the 50S ribosomal subunit. Contacts protein L32.</text>
</comment>
<keyword evidence="3 4" id="KW-0687">Ribonucleoprotein</keyword>
<dbReference type="GO" id="GO:0022625">
    <property type="term" value="C:cytosolic large ribosomal subunit"/>
    <property type="evidence" value="ECO:0007669"/>
    <property type="project" value="TreeGrafter"/>
</dbReference>
<evidence type="ECO:0000256" key="4">
    <source>
        <dbReference type="HAMAP-Rule" id="MF_01368"/>
    </source>
</evidence>
<comment type="similarity">
    <text evidence="1 4 5">Belongs to the bacterial ribosomal protein bL17 family.</text>
</comment>
<sequence length="114" mass="12835">MPGTRKLGKTTDQRMAMLRQQVTDLLDNGRMETTITRAKEIKPLAEKMITLGKKGDLAAYRQALSFITREDVAHKLFKEIAPEYAERNGGYTRIVRTGVRRGDAAETAIIELVK</sequence>
<evidence type="ECO:0000256" key="5">
    <source>
        <dbReference type="RuleBase" id="RU000660"/>
    </source>
</evidence>
<reference evidence="6" key="1">
    <citation type="submission" date="2020-09" db="EMBL/GenBank/DDBJ databases">
        <title>New species isolated from human feces.</title>
        <authorList>
            <person name="Kitahara M."/>
            <person name="Shigeno Y."/>
            <person name="Shime M."/>
            <person name="Matsumoto Y."/>
            <person name="Nakamura S."/>
            <person name="Motooka D."/>
            <person name="Fukuoka S."/>
            <person name="Nishikawa H."/>
            <person name="Benno Y."/>
        </authorList>
    </citation>
    <scope>NUCLEOTIDE SEQUENCE</scope>
    <source>
        <strain evidence="6">MM35</strain>
        <plasmid evidence="6">pMM35_01</plasmid>
    </source>
</reference>
<dbReference type="KEGG" id="vfa:MM35RIKEN_19290"/>
<evidence type="ECO:0000256" key="3">
    <source>
        <dbReference type="ARBA" id="ARBA00023274"/>
    </source>
</evidence>
<evidence type="ECO:0000256" key="1">
    <source>
        <dbReference type="ARBA" id="ARBA00008777"/>
    </source>
</evidence>
<dbReference type="EMBL" id="AP023416">
    <property type="protein sequence ID" value="BCK79737.1"/>
    <property type="molecule type" value="Genomic_DNA"/>
</dbReference>